<comment type="caution">
    <text evidence="8">The sequence shown here is derived from an EMBL/GenBank/DDBJ whole genome shotgun (WGS) entry which is preliminary data.</text>
</comment>
<evidence type="ECO:0000256" key="2">
    <source>
        <dbReference type="ARBA" id="ARBA00009431"/>
    </source>
</evidence>
<keyword evidence="4" id="KW-0645">Protease</keyword>
<dbReference type="GeneID" id="62204840"/>
<organism evidence="8 9">
    <name type="scientific">Alternaria burnsii</name>
    <dbReference type="NCBI Taxonomy" id="1187904"/>
    <lineage>
        <taxon>Eukaryota</taxon>
        <taxon>Fungi</taxon>
        <taxon>Dikarya</taxon>
        <taxon>Ascomycota</taxon>
        <taxon>Pezizomycotina</taxon>
        <taxon>Dothideomycetes</taxon>
        <taxon>Pleosporomycetidae</taxon>
        <taxon>Pleosporales</taxon>
        <taxon>Pleosporineae</taxon>
        <taxon>Pleosporaceae</taxon>
        <taxon>Alternaria</taxon>
        <taxon>Alternaria sect. Alternaria</taxon>
    </lineage>
</organism>
<dbReference type="PROSITE" id="PS00560">
    <property type="entry name" value="CARBOXYPEPT_SER_HIS"/>
    <property type="match status" value="1"/>
</dbReference>
<keyword evidence="5 8" id="KW-0378">Hydrolase</keyword>
<dbReference type="GO" id="GO:0004185">
    <property type="term" value="F:serine-type carboxypeptidase activity"/>
    <property type="evidence" value="ECO:0007669"/>
    <property type="project" value="InterPro"/>
</dbReference>
<feature type="region of interest" description="Disordered" evidence="7">
    <location>
        <begin position="889"/>
        <end position="909"/>
    </location>
</feature>
<evidence type="ECO:0000256" key="5">
    <source>
        <dbReference type="ARBA" id="ARBA00022801"/>
    </source>
</evidence>
<evidence type="ECO:0000256" key="3">
    <source>
        <dbReference type="ARBA" id="ARBA00022645"/>
    </source>
</evidence>
<comment type="pathway">
    <text evidence="1">Mycotoxin biosynthesis.</text>
</comment>
<evidence type="ECO:0000256" key="6">
    <source>
        <dbReference type="ARBA" id="ARBA00023180"/>
    </source>
</evidence>
<feature type="compositionally biased region" description="Low complexity" evidence="7">
    <location>
        <begin position="1213"/>
        <end position="1226"/>
    </location>
</feature>
<dbReference type="GO" id="GO:0000324">
    <property type="term" value="C:fungal-type vacuole"/>
    <property type="evidence" value="ECO:0007669"/>
    <property type="project" value="TreeGrafter"/>
</dbReference>
<dbReference type="Pfam" id="PF00450">
    <property type="entry name" value="Peptidase_S10"/>
    <property type="match status" value="1"/>
</dbReference>
<evidence type="ECO:0000256" key="4">
    <source>
        <dbReference type="ARBA" id="ARBA00022670"/>
    </source>
</evidence>
<reference evidence="8" key="1">
    <citation type="submission" date="2020-01" db="EMBL/GenBank/DDBJ databases">
        <authorList>
            <person name="Feng Z.H.Z."/>
        </authorList>
    </citation>
    <scope>NUCLEOTIDE SEQUENCE</scope>
    <source>
        <strain evidence="8">CBS107.38</strain>
    </source>
</reference>
<reference evidence="8" key="2">
    <citation type="submission" date="2020-08" db="EMBL/GenBank/DDBJ databases">
        <title>Draft Genome Sequence of Cumin Blight Pathogen Alternaria burnsii.</title>
        <authorList>
            <person name="Feng Z."/>
        </authorList>
    </citation>
    <scope>NUCLEOTIDE SEQUENCE</scope>
    <source>
        <strain evidence="8">CBS107.38</strain>
    </source>
</reference>
<name>A0A8H7B264_9PLEO</name>
<protein>
    <submittedName>
        <fullName evidence="8">Alpha beta-hydrolase</fullName>
    </submittedName>
</protein>
<dbReference type="InterPro" id="IPR029058">
    <property type="entry name" value="AB_hydrolase_fold"/>
</dbReference>
<evidence type="ECO:0000313" key="9">
    <source>
        <dbReference type="Proteomes" id="UP000596902"/>
    </source>
</evidence>
<sequence length="1307" mass="142667">MNAPNLLTIPIELRELIYGFLFSSHTIRHGFKHAGAPGDDAEPSNRIALLLSCRQVFAEAHRHLPLNCTLHFRGTENLLETLLSVDQSVVTRLRHIRVRAYPFPLYSSGSSQYYPTYYAANAFTLLPGLCLDTLVVEDCWHGFGLGDAWRDVTTYFDIETLLNSDAWKELTYITPCTDFIASGYDHRRKRSAQPENWDALIKERDGEEYGAEVKMYIVPYAQHTATGDEKTEDGRIMQPWAAKPGHEVNENWRIAGPEQDMKGEVRIIAKRGKRSRAVQLGLAGKRTWEELKGKEAGGFAPEAYLRALDVNHANSHLKVLSAAQVLVNMIQPPAIVLVFALHAGLSVAQQYPLPVTYDTVIKSPIDPSITISYKTPDAHSCATAFEEQKQYTGYVKLPPFTLEPFHQDYSINTFFWFFEARENPETAPLTIWLNGGPGSSSMFGLFGEMGPCEIVEGPDGSYTTQTRIWGWDRSSNVLFIDQPTQVGFSYDELRNASVDFSIPDYTGRDELMEPSPLPADAPEWRFKNGTFPSAIRANTENLTIVAAQASWHFLQGFLSAFPQYNPGARPHSDTVEPCHVNLFSESYGGTYGPLFADYYESQNDRREKGEISSEALDIRLGSLGIVNGAMDVYGSALFGLEFMYNNTYGIEGIDLTTYQNLVSELHVDMGCQDLVRQCGASAALNDPEGLGTNQDVNDLCYSAIYNCTAVSSVAYTTGRSIYDFRAGPTVGPAVPLAEYLNGEGFLQSIGAPVNFTSTSYTVANVFQYNGDAARGGQIAALADLLARGIKVALIYGDADVICNWYGGQNYSLEIAGLVPGYKTAFPEAGYADIVVNDSYIGGAVRQYGNLSFSRIYDAGHQVPYYQPETAFTVFTRVIQGDDISMGRSVDLSSFGTEGPSTSDHKNDAGTSPAPICWIREAYLSCTEEENAGISAGNGTVKAGIWYPSEEDIPTRASQDVPKSRPTSTTSVALTGVYSATSTPTVKQTSGASSLRLNLPFRLSRRDIHADLLLEEDEAYSHGRNVRNGLIGGLAAAIALLLRREVYKGPFPDDGERGPIVVKQMIDDGPAPTYSGRPIARLDPIPEASPRPSDDLRDRTAIASGQPVSMPNMEEDPFVSPVQRSTPLLQDAGPLTRAPSRWPTETIAVPTPPPEPDVVAPLELAMSVPPTPPEPLPTTTVPIETSSPTPAQPVPPLLESTPSRGQVPKLVQHTTTSPPSSPLHTPISVPPSPGPEPTIATLLAPPQPSLYARIKSMFIAIPGGQEAAVQTDGSVDRRVLLPRVVVRLPSSKRAPKAAIPTWSTEVWL</sequence>
<evidence type="ECO:0000256" key="1">
    <source>
        <dbReference type="ARBA" id="ARBA00004685"/>
    </source>
</evidence>
<feature type="region of interest" description="Disordered" evidence="7">
    <location>
        <begin position="1068"/>
        <end position="1153"/>
    </location>
</feature>
<accession>A0A8H7B264</accession>
<dbReference type="SUPFAM" id="SSF53474">
    <property type="entry name" value="alpha/beta-Hydrolases"/>
    <property type="match status" value="1"/>
</dbReference>
<feature type="region of interest" description="Disordered" evidence="7">
    <location>
        <begin position="1168"/>
        <end position="1233"/>
    </location>
</feature>
<dbReference type="PANTHER" id="PTHR11802">
    <property type="entry name" value="SERINE PROTEASE FAMILY S10 SERINE CARBOXYPEPTIDASE"/>
    <property type="match status" value="1"/>
</dbReference>
<dbReference type="InterPro" id="IPR001563">
    <property type="entry name" value="Peptidase_S10"/>
</dbReference>
<dbReference type="Gene3D" id="3.40.50.1820">
    <property type="entry name" value="alpha/beta hydrolase"/>
    <property type="match status" value="1"/>
</dbReference>
<comment type="similarity">
    <text evidence="2">Belongs to the peptidase S10 family.</text>
</comment>
<dbReference type="GO" id="GO:0006508">
    <property type="term" value="P:proteolysis"/>
    <property type="evidence" value="ECO:0007669"/>
    <property type="project" value="UniProtKB-KW"/>
</dbReference>
<gene>
    <name evidence="8" type="ORF">GT037_006615</name>
</gene>
<dbReference type="PANTHER" id="PTHR11802:SF404">
    <property type="entry name" value="CARBOXYPEPTIDASE"/>
    <property type="match status" value="1"/>
</dbReference>
<dbReference type="InterPro" id="IPR033124">
    <property type="entry name" value="Ser_caboxypep_his_AS"/>
</dbReference>
<keyword evidence="6" id="KW-0325">Glycoprotein</keyword>
<dbReference type="PRINTS" id="PR00724">
    <property type="entry name" value="CRBOXYPTASEC"/>
</dbReference>
<dbReference type="Proteomes" id="UP000596902">
    <property type="component" value="Unassembled WGS sequence"/>
</dbReference>
<dbReference type="EMBL" id="JAAABM010000008">
    <property type="protein sequence ID" value="KAF7675896.1"/>
    <property type="molecule type" value="Genomic_DNA"/>
</dbReference>
<keyword evidence="3" id="KW-0121">Carboxypeptidase</keyword>
<dbReference type="RefSeq" id="XP_038786159.1">
    <property type="nucleotide sequence ID" value="XM_038931662.1"/>
</dbReference>
<feature type="compositionally biased region" description="Polar residues" evidence="7">
    <location>
        <begin position="890"/>
        <end position="901"/>
    </location>
</feature>
<evidence type="ECO:0000256" key="7">
    <source>
        <dbReference type="SAM" id="MobiDB-lite"/>
    </source>
</evidence>
<proteinExistence type="inferred from homology"/>
<keyword evidence="9" id="KW-1185">Reference proteome</keyword>
<evidence type="ECO:0000313" key="8">
    <source>
        <dbReference type="EMBL" id="KAF7675896.1"/>
    </source>
</evidence>